<evidence type="ECO:0000313" key="3">
    <source>
        <dbReference type="EMBL" id="CDR17945.1"/>
    </source>
</evidence>
<dbReference type="GO" id="GO:0016491">
    <property type="term" value="F:oxidoreductase activity"/>
    <property type="evidence" value="ECO:0007669"/>
    <property type="project" value="UniProtKB-KW"/>
</dbReference>
<dbReference type="InterPro" id="IPR020904">
    <property type="entry name" value="Sc_DH/Rdtase_CS"/>
</dbReference>
<dbReference type="EMBL" id="LK022848">
    <property type="protein sequence ID" value="CDR17945.1"/>
    <property type="molecule type" value="Genomic_DNA"/>
</dbReference>
<dbReference type="PROSITE" id="PS00061">
    <property type="entry name" value="ADH_SHORT"/>
    <property type="match status" value="1"/>
</dbReference>
<organism evidence="3">
    <name type="scientific">Streptomyces iranensis</name>
    <dbReference type="NCBI Taxonomy" id="576784"/>
    <lineage>
        <taxon>Bacteria</taxon>
        <taxon>Bacillati</taxon>
        <taxon>Actinomycetota</taxon>
        <taxon>Actinomycetes</taxon>
        <taxon>Kitasatosporales</taxon>
        <taxon>Streptomycetaceae</taxon>
        <taxon>Streptomyces</taxon>
        <taxon>Streptomyces violaceusniger group</taxon>
    </lineage>
</organism>
<accession>A0A061A532</accession>
<dbReference type="AlphaFoldDB" id="A0A061A532"/>
<dbReference type="InterPro" id="IPR036291">
    <property type="entry name" value="NAD(P)-bd_dom_sf"/>
</dbReference>
<dbReference type="SUPFAM" id="SSF51735">
    <property type="entry name" value="NAD(P)-binding Rossmann-fold domains"/>
    <property type="match status" value="1"/>
</dbReference>
<dbReference type="Gene3D" id="3.40.50.720">
    <property type="entry name" value="NAD(P)-binding Rossmann-like Domain"/>
    <property type="match status" value="1"/>
</dbReference>
<dbReference type="PANTHER" id="PTHR43639">
    <property type="entry name" value="OXIDOREDUCTASE, SHORT-CHAIN DEHYDROGENASE/REDUCTASE FAMILY (AFU_ORTHOLOGUE AFUA_5G02870)"/>
    <property type="match status" value="1"/>
</dbReference>
<protein>
    <submittedName>
        <fullName evidence="3">Short-chain dehydrogenase/reductase SDR</fullName>
    </submittedName>
</protein>
<dbReference type="FunFam" id="3.40.50.720:FF:000084">
    <property type="entry name" value="Short-chain dehydrogenase reductase"/>
    <property type="match status" value="1"/>
</dbReference>
<proteinExistence type="inferred from homology"/>
<sequence length="297" mass="30376">MAVGEERAMTFELGLDGKAAVVTGAGAGIGQAIAVALAGAGVRVGLIDIDFQRAEATRALAETAGGTAISLVADVMDTAALTEAVAATHRTFGRLDILVNNAGGVRARRFLDQSERSWRRHIDINLVSMLAATSAAAPMIASSGGGSILNITSIEGERAAPMYAVYAACKAGVISFTRTMAVELAEHRIRVNALAPDHTATAGNRGILTGLVDPGALPPRPPDREAAVRRYVPLGREGAAEECADAAVYLCSDRAGYVTGITLHVDGGTAAAGGWVRSGGGWTLYPDAAPLAGWDAG</sequence>
<dbReference type="NCBIfam" id="NF005559">
    <property type="entry name" value="PRK07231.1"/>
    <property type="match status" value="1"/>
</dbReference>
<dbReference type="CDD" id="cd05233">
    <property type="entry name" value="SDR_c"/>
    <property type="match status" value="1"/>
</dbReference>
<dbReference type="PRINTS" id="PR00080">
    <property type="entry name" value="SDRFAMILY"/>
</dbReference>
<dbReference type="InterPro" id="IPR002347">
    <property type="entry name" value="SDR_fam"/>
</dbReference>
<name>A0A061A532_9ACTN</name>
<comment type="similarity">
    <text evidence="1">Belongs to the short-chain dehydrogenases/reductases (SDR) family.</text>
</comment>
<gene>
    <name evidence="3" type="ORF">SIRAN9908</name>
</gene>
<dbReference type="Pfam" id="PF13561">
    <property type="entry name" value="adh_short_C2"/>
    <property type="match status" value="1"/>
</dbReference>
<evidence type="ECO:0000256" key="1">
    <source>
        <dbReference type="ARBA" id="ARBA00006484"/>
    </source>
</evidence>
<dbReference type="PANTHER" id="PTHR43639:SF1">
    <property type="entry name" value="SHORT-CHAIN DEHYDROGENASE_REDUCTASE FAMILY PROTEIN"/>
    <property type="match status" value="1"/>
</dbReference>
<dbReference type="HOGENOM" id="CLU_010194_1_2_11"/>
<keyword evidence="2" id="KW-0560">Oxidoreductase</keyword>
<evidence type="ECO:0000256" key="2">
    <source>
        <dbReference type="ARBA" id="ARBA00023002"/>
    </source>
</evidence>
<dbReference type="PRINTS" id="PR00081">
    <property type="entry name" value="GDHRDH"/>
</dbReference>
<reference evidence="3" key="1">
    <citation type="submission" date="2014-05" db="EMBL/GenBank/DDBJ databases">
        <authorList>
            <person name="Horn Fabian"/>
        </authorList>
    </citation>
    <scope>NUCLEOTIDE SEQUENCE</scope>
</reference>